<comment type="caution">
    <text evidence="4">The sequence shown here is derived from an EMBL/GenBank/DDBJ whole genome shotgun (WGS) entry which is preliminary data.</text>
</comment>
<keyword evidence="5" id="KW-1185">Reference proteome</keyword>
<dbReference type="PANTHER" id="PTHR45614:SF274">
    <property type="entry name" value="MYB-LIKE DNA-BINDING PROTEIN"/>
    <property type="match status" value="1"/>
</dbReference>
<gene>
    <name evidence="4" type="ORF">BSTOLATCC_MIC52330</name>
</gene>
<dbReference type="GO" id="GO:0000978">
    <property type="term" value="F:RNA polymerase II cis-regulatory region sequence-specific DNA binding"/>
    <property type="evidence" value="ECO:0007669"/>
    <property type="project" value="TreeGrafter"/>
</dbReference>
<evidence type="ECO:0000259" key="2">
    <source>
        <dbReference type="PROSITE" id="PS50090"/>
    </source>
</evidence>
<protein>
    <recommendedName>
        <fullName evidence="6">Myb-like DNA-binding domain containing protein</fullName>
    </recommendedName>
</protein>
<dbReference type="PROSITE" id="PS51294">
    <property type="entry name" value="HTH_MYB"/>
    <property type="match status" value="2"/>
</dbReference>
<feature type="region of interest" description="Disordered" evidence="1">
    <location>
        <begin position="232"/>
        <end position="252"/>
    </location>
</feature>
<dbReference type="GO" id="GO:0005634">
    <property type="term" value="C:nucleus"/>
    <property type="evidence" value="ECO:0007669"/>
    <property type="project" value="TreeGrafter"/>
</dbReference>
<dbReference type="PROSITE" id="PS50090">
    <property type="entry name" value="MYB_LIKE"/>
    <property type="match status" value="2"/>
</dbReference>
<dbReference type="CDD" id="cd00167">
    <property type="entry name" value="SANT"/>
    <property type="match status" value="2"/>
</dbReference>
<feature type="domain" description="HTH myb-type" evidence="3">
    <location>
        <begin position="48"/>
        <end position="102"/>
    </location>
</feature>
<dbReference type="Proteomes" id="UP001162131">
    <property type="component" value="Unassembled WGS sequence"/>
</dbReference>
<dbReference type="InterPro" id="IPR050560">
    <property type="entry name" value="MYB_TF"/>
</dbReference>
<feature type="domain" description="HTH myb-type" evidence="3">
    <location>
        <begin position="103"/>
        <end position="157"/>
    </location>
</feature>
<feature type="domain" description="Myb-like" evidence="2">
    <location>
        <begin position="43"/>
        <end position="102"/>
    </location>
</feature>
<organism evidence="4 5">
    <name type="scientific">Blepharisma stoltei</name>
    <dbReference type="NCBI Taxonomy" id="1481888"/>
    <lineage>
        <taxon>Eukaryota</taxon>
        <taxon>Sar</taxon>
        <taxon>Alveolata</taxon>
        <taxon>Ciliophora</taxon>
        <taxon>Postciliodesmatophora</taxon>
        <taxon>Heterotrichea</taxon>
        <taxon>Heterotrichida</taxon>
        <taxon>Blepharismidae</taxon>
        <taxon>Blepharisma</taxon>
    </lineage>
</organism>
<name>A0AAU9JZ73_9CILI</name>
<dbReference type="EMBL" id="CAJZBQ010000052">
    <property type="protein sequence ID" value="CAG9330921.1"/>
    <property type="molecule type" value="Genomic_DNA"/>
</dbReference>
<dbReference type="InterPro" id="IPR009057">
    <property type="entry name" value="Homeodomain-like_sf"/>
</dbReference>
<dbReference type="AlphaFoldDB" id="A0AAU9JZ73"/>
<proteinExistence type="predicted"/>
<dbReference type="GO" id="GO:0000981">
    <property type="term" value="F:DNA-binding transcription factor activity, RNA polymerase II-specific"/>
    <property type="evidence" value="ECO:0007669"/>
    <property type="project" value="TreeGrafter"/>
</dbReference>
<evidence type="ECO:0000256" key="1">
    <source>
        <dbReference type="SAM" id="MobiDB-lite"/>
    </source>
</evidence>
<accession>A0AAU9JZ73</accession>
<dbReference type="Gene3D" id="1.10.10.60">
    <property type="entry name" value="Homeodomain-like"/>
    <property type="match status" value="2"/>
</dbReference>
<evidence type="ECO:0008006" key="6">
    <source>
        <dbReference type="Google" id="ProtNLM"/>
    </source>
</evidence>
<dbReference type="InterPro" id="IPR001005">
    <property type="entry name" value="SANT/Myb"/>
</dbReference>
<evidence type="ECO:0000313" key="4">
    <source>
        <dbReference type="EMBL" id="CAG9330921.1"/>
    </source>
</evidence>
<feature type="domain" description="Myb-like" evidence="2">
    <location>
        <begin position="103"/>
        <end position="153"/>
    </location>
</feature>
<dbReference type="PANTHER" id="PTHR45614">
    <property type="entry name" value="MYB PROTEIN-RELATED"/>
    <property type="match status" value="1"/>
</dbReference>
<dbReference type="SUPFAM" id="SSF46689">
    <property type="entry name" value="Homeodomain-like"/>
    <property type="match status" value="2"/>
</dbReference>
<reference evidence="4" key="1">
    <citation type="submission" date="2021-09" db="EMBL/GenBank/DDBJ databases">
        <authorList>
            <consortium name="AG Swart"/>
            <person name="Singh M."/>
            <person name="Singh A."/>
            <person name="Seah K."/>
            <person name="Emmerich C."/>
        </authorList>
    </citation>
    <scope>NUCLEOTIDE SEQUENCE</scope>
    <source>
        <strain evidence="4">ATCC30299</strain>
    </source>
</reference>
<dbReference type="SMART" id="SM00717">
    <property type="entry name" value="SANT"/>
    <property type="match status" value="2"/>
</dbReference>
<evidence type="ECO:0000313" key="5">
    <source>
        <dbReference type="Proteomes" id="UP001162131"/>
    </source>
</evidence>
<evidence type="ECO:0000259" key="3">
    <source>
        <dbReference type="PROSITE" id="PS51294"/>
    </source>
</evidence>
<sequence length="252" mass="29160">METPNLTPYPITEDVWMIPCFVNREDNIYQPLCKPFSTDIDWEKLQTRQPWTLIEDDSLRALIEQRGPRHWTSIARELNSIVHKSLPLRQGKQCRERWYNHLDPGLLKGNWTTQEDIYILEKQLEIGNKWSEIARNLHGRTENQVKNRWKSMSKKAEKICPKGSDPINFLLDEKKCMEKETKPENPLLNVPTPIPRSGGSPGFVPYTFNDLGFSSLADQIKMCYNMGVGPNTQAEPSPSPSSLLFFQNPSFR</sequence>
<dbReference type="Pfam" id="PF13921">
    <property type="entry name" value="Myb_DNA-bind_6"/>
    <property type="match status" value="1"/>
</dbReference>
<dbReference type="InterPro" id="IPR017930">
    <property type="entry name" value="Myb_dom"/>
</dbReference>